<accession>A0ABQ0LS83</accession>
<dbReference type="Proteomes" id="UP000815677">
    <property type="component" value="Unassembled WGS sequence"/>
</dbReference>
<evidence type="ECO:0000313" key="1">
    <source>
        <dbReference type="EMBL" id="GAT53469.1"/>
    </source>
</evidence>
<proteinExistence type="predicted"/>
<name>A0ABQ0LS83_MYCCL</name>
<reference evidence="1" key="1">
    <citation type="submission" date="2014-09" db="EMBL/GenBank/DDBJ databases">
        <title>Genome sequence of the luminous mushroom Mycena chlorophos for searching fungal bioluminescence genes.</title>
        <authorList>
            <person name="Tanaka Y."/>
            <person name="Kasuga D."/>
            <person name="Oba Y."/>
            <person name="Hase S."/>
            <person name="Sato K."/>
            <person name="Oba Y."/>
            <person name="Sakakibara Y."/>
        </authorList>
    </citation>
    <scope>NUCLEOTIDE SEQUENCE</scope>
</reference>
<gene>
    <name evidence="1" type="ORF">MCHLO_10417</name>
</gene>
<organism evidence="1 2">
    <name type="scientific">Mycena chlorophos</name>
    <name type="common">Agaric fungus</name>
    <name type="synonym">Agaricus chlorophos</name>
    <dbReference type="NCBI Taxonomy" id="658473"/>
    <lineage>
        <taxon>Eukaryota</taxon>
        <taxon>Fungi</taxon>
        <taxon>Dikarya</taxon>
        <taxon>Basidiomycota</taxon>
        <taxon>Agaricomycotina</taxon>
        <taxon>Agaricomycetes</taxon>
        <taxon>Agaricomycetidae</taxon>
        <taxon>Agaricales</taxon>
        <taxon>Marasmiineae</taxon>
        <taxon>Mycenaceae</taxon>
        <taxon>Mycena</taxon>
    </lineage>
</organism>
<dbReference type="EMBL" id="DF848343">
    <property type="protein sequence ID" value="GAT53469.1"/>
    <property type="molecule type" value="Genomic_DNA"/>
</dbReference>
<evidence type="ECO:0000313" key="2">
    <source>
        <dbReference type="Proteomes" id="UP000815677"/>
    </source>
</evidence>
<keyword evidence="2" id="KW-1185">Reference proteome</keyword>
<protein>
    <submittedName>
        <fullName evidence="1">Uncharacterized protein</fullName>
    </submittedName>
</protein>
<sequence>MLQVFEKTLATLALPGTPPLRCLALYLTSFDEEDAECTTRSLSAAGHRTGPDPRVCRSRASGTSPLCVAPSHEDSPNLTYGGPYSGEPFNAIFAACAKFHSLESLVLHLRAEGSFDFFDWEPTYPEREYLGSDEEEEERRSYLLGYPHEEFRIMLGDPEASGSRKNTKSGLNEEKEIPDDERDFGCEIMTACPTLLRLDLGVETYAGSSEGNGPRAYKFTRSEGERVVVEKYPRQTWRHWGWEPSDDFVKYIAEG</sequence>